<evidence type="ECO:0000256" key="12">
    <source>
        <dbReference type="ARBA" id="ARBA00022695"/>
    </source>
</evidence>
<keyword evidence="16" id="KW-0594">Phospholipid biosynthesis</keyword>
<evidence type="ECO:0000256" key="2">
    <source>
        <dbReference type="ARBA" id="ARBA00004651"/>
    </source>
</evidence>
<dbReference type="GO" id="GO:0004605">
    <property type="term" value="F:phosphatidate cytidylyltransferase activity"/>
    <property type="evidence" value="ECO:0007669"/>
    <property type="project" value="UniProtKB-EC"/>
</dbReference>
<keyword evidence="14" id="KW-0443">Lipid metabolism</keyword>
<evidence type="ECO:0000256" key="7">
    <source>
        <dbReference type="ARBA" id="ARBA00019373"/>
    </source>
</evidence>
<evidence type="ECO:0000256" key="20">
    <source>
        <dbReference type="ARBA" id="ARBA00032253"/>
    </source>
</evidence>
<accession>A0A1H0TZ19</accession>
<feature type="transmembrane region" description="Helical" evidence="24">
    <location>
        <begin position="102"/>
        <end position="123"/>
    </location>
</feature>
<keyword evidence="10 25" id="KW-0808">Transferase</keyword>
<organism evidence="25 26">
    <name type="scientific">Selenomonas ruminantium</name>
    <dbReference type="NCBI Taxonomy" id="971"/>
    <lineage>
        <taxon>Bacteria</taxon>
        <taxon>Bacillati</taxon>
        <taxon>Bacillota</taxon>
        <taxon>Negativicutes</taxon>
        <taxon>Selenomonadales</taxon>
        <taxon>Selenomonadaceae</taxon>
        <taxon>Selenomonas</taxon>
    </lineage>
</organism>
<evidence type="ECO:0000256" key="8">
    <source>
        <dbReference type="ARBA" id="ARBA00022475"/>
    </source>
</evidence>
<comment type="subcellular location">
    <subcellularLocation>
        <location evidence="2">Cell membrane</location>
        <topology evidence="2">Multi-pass membrane protein</topology>
    </subcellularLocation>
</comment>
<evidence type="ECO:0000256" key="11">
    <source>
        <dbReference type="ARBA" id="ARBA00022692"/>
    </source>
</evidence>
<evidence type="ECO:0000256" key="24">
    <source>
        <dbReference type="SAM" id="Phobius"/>
    </source>
</evidence>
<evidence type="ECO:0000256" key="19">
    <source>
        <dbReference type="ARBA" id="ARBA00031825"/>
    </source>
</evidence>
<comment type="pathway">
    <text evidence="4">Lipid metabolism.</text>
</comment>
<dbReference type="PANTHER" id="PTHR46382:SF1">
    <property type="entry name" value="PHOSPHATIDATE CYTIDYLYLTRANSFERASE"/>
    <property type="match status" value="1"/>
</dbReference>
<evidence type="ECO:0000256" key="21">
    <source>
        <dbReference type="ARBA" id="ARBA00032396"/>
    </source>
</evidence>
<dbReference type="GO" id="GO:0016024">
    <property type="term" value="P:CDP-diacylglycerol biosynthetic process"/>
    <property type="evidence" value="ECO:0007669"/>
    <property type="project" value="TreeGrafter"/>
</dbReference>
<evidence type="ECO:0000256" key="18">
    <source>
        <dbReference type="ARBA" id="ARBA00029893"/>
    </source>
</evidence>
<evidence type="ECO:0000256" key="5">
    <source>
        <dbReference type="ARBA" id="ARBA00010185"/>
    </source>
</evidence>
<dbReference type="RefSeq" id="WP_074573008.1">
    <property type="nucleotide sequence ID" value="NZ_FNJQ01000027.1"/>
</dbReference>
<keyword evidence="11 24" id="KW-0812">Transmembrane</keyword>
<dbReference type="EMBL" id="FNJQ01000027">
    <property type="protein sequence ID" value="SDP59193.1"/>
    <property type="molecule type" value="Genomic_DNA"/>
</dbReference>
<keyword evidence="15 24" id="KW-0472">Membrane</keyword>
<keyword evidence="9" id="KW-0444">Lipid biosynthesis</keyword>
<evidence type="ECO:0000313" key="25">
    <source>
        <dbReference type="EMBL" id="SDP59193.1"/>
    </source>
</evidence>
<reference evidence="25 26" key="1">
    <citation type="submission" date="2016-10" db="EMBL/GenBank/DDBJ databases">
        <authorList>
            <person name="de Groot N.N."/>
        </authorList>
    </citation>
    <scope>NUCLEOTIDE SEQUENCE [LARGE SCALE GENOMIC DNA]</scope>
    <source>
        <strain evidence="25 26">S137</strain>
    </source>
</reference>
<evidence type="ECO:0000256" key="17">
    <source>
        <dbReference type="ARBA" id="ARBA00023264"/>
    </source>
</evidence>
<evidence type="ECO:0000256" key="14">
    <source>
        <dbReference type="ARBA" id="ARBA00023098"/>
    </source>
</evidence>
<sequence>MLLRIITGIIGIAAAAFVIQTGGVVFAGFTLLLMFLAWFEYARAFSERGMGLSLVTGFIALGFMWYAAWQKPEFLALACPLIIMVTLLESVLLRASTSIMDALASGAGLIYIGFPFACLLLLRNFLPDTVFATEIGNFSFGNAFVWIMFIGTWASDTFAYFTGTAIGRHKLCPSISPNKTIEGFMGSLVGTTAVVAGLGYFLNLPLQAMAVLGLLIAILATLGDLVESVAKRYVGIKDSGNIIPGHGGVWDRFDSVLFTAPLVYYFVQFVNLLGK</sequence>
<feature type="transmembrane region" description="Helical" evidence="24">
    <location>
        <begin position="74"/>
        <end position="95"/>
    </location>
</feature>
<keyword evidence="13 24" id="KW-1133">Transmembrane helix</keyword>
<evidence type="ECO:0000256" key="3">
    <source>
        <dbReference type="ARBA" id="ARBA00005119"/>
    </source>
</evidence>
<evidence type="ECO:0000256" key="9">
    <source>
        <dbReference type="ARBA" id="ARBA00022516"/>
    </source>
</evidence>
<dbReference type="OrthoDB" id="9799199at2"/>
<gene>
    <name evidence="25" type="ORF">SAMN05216366_12723</name>
</gene>
<evidence type="ECO:0000256" key="15">
    <source>
        <dbReference type="ARBA" id="ARBA00023136"/>
    </source>
</evidence>
<evidence type="ECO:0000256" key="23">
    <source>
        <dbReference type="ARBA" id="ARBA00033406"/>
    </source>
</evidence>
<feature type="transmembrane region" description="Helical" evidence="24">
    <location>
        <begin position="143"/>
        <end position="162"/>
    </location>
</feature>
<comment type="catalytic activity">
    <reaction evidence="1">
        <text>a 1,2-diacyl-sn-glycero-3-phosphate + CTP + H(+) = a CDP-1,2-diacyl-sn-glycerol + diphosphate</text>
        <dbReference type="Rhea" id="RHEA:16229"/>
        <dbReference type="ChEBI" id="CHEBI:15378"/>
        <dbReference type="ChEBI" id="CHEBI:33019"/>
        <dbReference type="ChEBI" id="CHEBI:37563"/>
        <dbReference type="ChEBI" id="CHEBI:58332"/>
        <dbReference type="ChEBI" id="CHEBI:58608"/>
        <dbReference type="EC" id="2.7.7.41"/>
    </reaction>
</comment>
<feature type="transmembrane region" description="Helical" evidence="24">
    <location>
        <begin position="208"/>
        <end position="226"/>
    </location>
</feature>
<comment type="pathway">
    <text evidence="3">Phospholipid metabolism; CDP-diacylglycerol biosynthesis; CDP-diacylglycerol from sn-glycerol 3-phosphate: step 3/3.</text>
</comment>
<feature type="transmembrane region" description="Helical" evidence="24">
    <location>
        <begin position="6"/>
        <end position="39"/>
    </location>
</feature>
<dbReference type="Pfam" id="PF01148">
    <property type="entry name" value="CTP_transf_1"/>
    <property type="match status" value="1"/>
</dbReference>
<protein>
    <recommendedName>
        <fullName evidence="7">Phosphatidate cytidylyltransferase</fullName>
        <ecNumber evidence="6">2.7.7.41</ecNumber>
    </recommendedName>
    <alternativeName>
        <fullName evidence="20">CDP-DAG synthase</fullName>
    </alternativeName>
    <alternativeName>
        <fullName evidence="22">CDP-DG synthase</fullName>
    </alternativeName>
    <alternativeName>
        <fullName evidence="18">CDP-diacylglycerol synthase</fullName>
    </alternativeName>
    <alternativeName>
        <fullName evidence="21">CDP-diglyceride pyrophosphorylase</fullName>
    </alternativeName>
    <alternativeName>
        <fullName evidence="23">CDP-diglyceride synthase</fullName>
    </alternativeName>
    <alternativeName>
        <fullName evidence="19">CTP:phosphatidate cytidylyltransferase</fullName>
    </alternativeName>
</protein>
<evidence type="ECO:0000256" key="22">
    <source>
        <dbReference type="ARBA" id="ARBA00032743"/>
    </source>
</evidence>
<keyword evidence="17" id="KW-1208">Phospholipid metabolism</keyword>
<evidence type="ECO:0000256" key="10">
    <source>
        <dbReference type="ARBA" id="ARBA00022679"/>
    </source>
</evidence>
<proteinExistence type="inferred from homology"/>
<evidence type="ECO:0000313" key="26">
    <source>
        <dbReference type="Proteomes" id="UP000182412"/>
    </source>
</evidence>
<evidence type="ECO:0000256" key="16">
    <source>
        <dbReference type="ARBA" id="ARBA00023209"/>
    </source>
</evidence>
<name>A0A1H0TZ19_SELRU</name>
<evidence type="ECO:0000256" key="13">
    <source>
        <dbReference type="ARBA" id="ARBA00022989"/>
    </source>
</evidence>
<keyword evidence="8" id="KW-1003">Cell membrane</keyword>
<evidence type="ECO:0000256" key="4">
    <source>
        <dbReference type="ARBA" id="ARBA00005189"/>
    </source>
</evidence>
<feature type="transmembrane region" description="Helical" evidence="24">
    <location>
        <begin position="183"/>
        <end position="202"/>
    </location>
</feature>
<dbReference type="Proteomes" id="UP000182412">
    <property type="component" value="Unassembled WGS sequence"/>
</dbReference>
<feature type="transmembrane region" description="Helical" evidence="24">
    <location>
        <begin position="51"/>
        <end position="68"/>
    </location>
</feature>
<dbReference type="EC" id="2.7.7.41" evidence="6"/>
<dbReference type="PANTHER" id="PTHR46382">
    <property type="entry name" value="PHOSPHATIDATE CYTIDYLYLTRANSFERASE"/>
    <property type="match status" value="1"/>
</dbReference>
<dbReference type="AlphaFoldDB" id="A0A1H0TZ19"/>
<evidence type="ECO:0000256" key="1">
    <source>
        <dbReference type="ARBA" id="ARBA00001698"/>
    </source>
</evidence>
<comment type="similarity">
    <text evidence="5">Belongs to the CDS family.</text>
</comment>
<evidence type="ECO:0000256" key="6">
    <source>
        <dbReference type="ARBA" id="ARBA00012487"/>
    </source>
</evidence>
<dbReference type="GO" id="GO:0005886">
    <property type="term" value="C:plasma membrane"/>
    <property type="evidence" value="ECO:0007669"/>
    <property type="project" value="UniProtKB-SubCell"/>
</dbReference>
<keyword evidence="12 25" id="KW-0548">Nucleotidyltransferase</keyword>